<dbReference type="Proteomes" id="UP001371456">
    <property type="component" value="Unassembled WGS sequence"/>
</dbReference>
<evidence type="ECO:0000313" key="3">
    <source>
        <dbReference type="Proteomes" id="UP001371456"/>
    </source>
</evidence>
<gene>
    <name evidence="2" type="ORF">RDI58_017941</name>
</gene>
<sequence length="36" mass="4039">MEENQIHFNAGSNSGVDTSGENNIYYNAGFKSYENH</sequence>
<reference evidence="2 3" key="1">
    <citation type="submission" date="2024-02" db="EMBL/GenBank/DDBJ databases">
        <title>de novo genome assembly of Solanum bulbocastanum strain 11H21.</title>
        <authorList>
            <person name="Hosaka A.J."/>
        </authorList>
    </citation>
    <scope>NUCLEOTIDE SEQUENCE [LARGE SCALE GENOMIC DNA]</scope>
    <source>
        <tissue evidence="2">Young leaves</tissue>
    </source>
</reference>
<proteinExistence type="predicted"/>
<evidence type="ECO:0000256" key="1">
    <source>
        <dbReference type="SAM" id="MobiDB-lite"/>
    </source>
</evidence>
<comment type="caution">
    <text evidence="2">The sequence shown here is derived from an EMBL/GenBank/DDBJ whole genome shotgun (WGS) entry which is preliminary data.</text>
</comment>
<name>A0AAN8TFJ2_SOLBU</name>
<feature type="region of interest" description="Disordered" evidence="1">
    <location>
        <begin position="1"/>
        <end position="21"/>
    </location>
</feature>
<dbReference type="EMBL" id="JBANQN010000007">
    <property type="protein sequence ID" value="KAK6784486.1"/>
    <property type="molecule type" value="Genomic_DNA"/>
</dbReference>
<protein>
    <submittedName>
        <fullName evidence="2">Uncharacterized protein</fullName>
    </submittedName>
</protein>
<dbReference type="AlphaFoldDB" id="A0AAN8TFJ2"/>
<organism evidence="2 3">
    <name type="scientific">Solanum bulbocastanum</name>
    <name type="common">Wild potato</name>
    <dbReference type="NCBI Taxonomy" id="147425"/>
    <lineage>
        <taxon>Eukaryota</taxon>
        <taxon>Viridiplantae</taxon>
        <taxon>Streptophyta</taxon>
        <taxon>Embryophyta</taxon>
        <taxon>Tracheophyta</taxon>
        <taxon>Spermatophyta</taxon>
        <taxon>Magnoliopsida</taxon>
        <taxon>eudicotyledons</taxon>
        <taxon>Gunneridae</taxon>
        <taxon>Pentapetalae</taxon>
        <taxon>asterids</taxon>
        <taxon>lamiids</taxon>
        <taxon>Solanales</taxon>
        <taxon>Solanaceae</taxon>
        <taxon>Solanoideae</taxon>
        <taxon>Solaneae</taxon>
        <taxon>Solanum</taxon>
    </lineage>
</organism>
<keyword evidence="3" id="KW-1185">Reference proteome</keyword>
<accession>A0AAN8TFJ2</accession>
<evidence type="ECO:0000313" key="2">
    <source>
        <dbReference type="EMBL" id="KAK6784486.1"/>
    </source>
</evidence>